<comment type="caution">
    <text evidence="2">The sequence shown here is derived from an EMBL/GenBank/DDBJ whole genome shotgun (WGS) entry which is preliminary data.</text>
</comment>
<dbReference type="GO" id="GO:0019645">
    <property type="term" value="P:anaerobic electron transport chain"/>
    <property type="evidence" value="ECO:0007669"/>
    <property type="project" value="InterPro"/>
</dbReference>
<dbReference type="GO" id="GO:0005886">
    <property type="term" value="C:plasma membrane"/>
    <property type="evidence" value="ECO:0007669"/>
    <property type="project" value="TreeGrafter"/>
</dbReference>
<feature type="transmembrane region" description="Helical" evidence="1">
    <location>
        <begin position="43"/>
        <end position="66"/>
    </location>
</feature>
<sequence length="327" mass="36150">MHPAFSVIFLTTLIGVGQGLFLALFSAQAYGMAKILPVQSNEFFATGGLIALLFLLGGLFAAVFHLGKPSYFITRAWRGMTQWRTSWLSRELIAMPIMIGLTFIYMVVYHFGLDADLYGWGVPGQLPLTVGIATTVAAIALFICTGMIYAAVKFLQEWACALTPVNYFLLGTASGFTLATAYAAAYGDGLVQFFGNWAIVLTLAGLITRAASLFRNSRIKRKSSVQTAIGVRHTKVQQKSMGMMGGSYNTREYFHGKTAAFLKSVKWIFLALTFALPLFLLWVGLVMGDNGLFLLAFIFQYVGLLFERWFFFAQANHPQNLYYQVVG</sequence>
<keyword evidence="1" id="KW-1133">Transmembrane helix</keyword>
<keyword evidence="1" id="KW-0812">Transmembrane</keyword>
<dbReference type="PANTHER" id="PTHR38095:SF1">
    <property type="entry name" value="ANAEROBIC DIMETHYL SULFOXIDE REDUCTASE CHAIN YNFH"/>
    <property type="match status" value="1"/>
</dbReference>
<dbReference type="Proteomes" id="UP000295135">
    <property type="component" value="Unassembled WGS sequence"/>
</dbReference>
<evidence type="ECO:0000256" key="1">
    <source>
        <dbReference type="SAM" id="Phobius"/>
    </source>
</evidence>
<dbReference type="Pfam" id="PF04976">
    <property type="entry name" value="DmsC"/>
    <property type="match status" value="1"/>
</dbReference>
<dbReference type="PANTHER" id="PTHR38095">
    <property type="entry name" value="ANAEROBIC DIMETHYL SULFOXIDE REDUCTASE CHAIN YNFH"/>
    <property type="match status" value="1"/>
</dbReference>
<proteinExistence type="predicted"/>
<feature type="transmembrane region" description="Helical" evidence="1">
    <location>
        <begin position="267"/>
        <end position="285"/>
    </location>
</feature>
<evidence type="ECO:0000313" key="3">
    <source>
        <dbReference type="Proteomes" id="UP000295135"/>
    </source>
</evidence>
<evidence type="ECO:0000313" key="2">
    <source>
        <dbReference type="EMBL" id="TCS70022.1"/>
    </source>
</evidence>
<dbReference type="OrthoDB" id="5520897at2"/>
<organism evidence="2 3">
    <name type="scientific">Sulfuritortus calidifontis</name>
    <dbReference type="NCBI Taxonomy" id="1914471"/>
    <lineage>
        <taxon>Bacteria</taxon>
        <taxon>Pseudomonadati</taxon>
        <taxon>Pseudomonadota</taxon>
        <taxon>Betaproteobacteria</taxon>
        <taxon>Nitrosomonadales</taxon>
        <taxon>Thiobacillaceae</taxon>
        <taxon>Sulfuritortus</taxon>
    </lineage>
</organism>
<dbReference type="GO" id="GO:0009389">
    <property type="term" value="F:dimethyl sulfoxide reductase activity"/>
    <property type="evidence" value="ECO:0007669"/>
    <property type="project" value="TreeGrafter"/>
</dbReference>
<feature type="transmembrane region" description="Helical" evidence="1">
    <location>
        <begin position="291"/>
        <end position="311"/>
    </location>
</feature>
<keyword evidence="3" id="KW-1185">Reference proteome</keyword>
<protein>
    <submittedName>
        <fullName evidence="2">DMSO reductase anchor subunit</fullName>
    </submittedName>
</protein>
<keyword evidence="1" id="KW-0472">Membrane</keyword>
<feature type="transmembrane region" description="Helical" evidence="1">
    <location>
        <begin position="164"/>
        <end position="187"/>
    </location>
</feature>
<feature type="transmembrane region" description="Helical" evidence="1">
    <location>
        <begin position="193"/>
        <end position="214"/>
    </location>
</feature>
<dbReference type="EMBL" id="SLZY01000018">
    <property type="protein sequence ID" value="TCS70022.1"/>
    <property type="molecule type" value="Genomic_DNA"/>
</dbReference>
<reference evidence="2 3" key="1">
    <citation type="submission" date="2019-03" db="EMBL/GenBank/DDBJ databases">
        <title>Genomic Encyclopedia of Type Strains, Phase IV (KMG-IV): sequencing the most valuable type-strain genomes for metagenomic binning, comparative biology and taxonomic classification.</title>
        <authorList>
            <person name="Goeker M."/>
        </authorList>
    </citation>
    <scope>NUCLEOTIDE SEQUENCE [LARGE SCALE GENOMIC DNA]</scope>
    <source>
        <strain evidence="2 3">DSM 103923</strain>
    </source>
</reference>
<feature type="transmembrane region" description="Helical" evidence="1">
    <location>
        <begin position="87"/>
        <end position="108"/>
    </location>
</feature>
<dbReference type="AlphaFoldDB" id="A0A4V2UQD4"/>
<dbReference type="GO" id="GO:0009390">
    <property type="term" value="C:dimethyl sulfoxide reductase complex"/>
    <property type="evidence" value="ECO:0007669"/>
    <property type="project" value="TreeGrafter"/>
</dbReference>
<name>A0A4V2UQD4_9PROT</name>
<accession>A0A4V2UQD4</accession>
<gene>
    <name evidence="2" type="ORF">EDC61_11836</name>
</gene>
<dbReference type="InterPro" id="IPR007059">
    <property type="entry name" value="DmsC"/>
</dbReference>
<feature type="transmembrane region" description="Helical" evidence="1">
    <location>
        <begin position="128"/>
        <end position="152"/>
    </location>
</feature>